<evidence type="ECO:0000256" key="1">
    <source>
        <dbReference type="SAM" id="SignalP"/>
    </source>
</evidence>
<protein>
    <submittedName>
        <fullName evidence="2">Uncharacterized protein</fullName>
    </submittedName>
</protein>
<dbReference type="AlphaFoldDB" id="A0A510K274"/>
<sequence>MKRILFLLLIIFCSFNIAATERIKSGYCEGRGKILKKNYDSDSLTILTTYKSCQINSTKYNNIKVYRAYYNYNKIAKIPTKEVFSSKNNYCADVDHNTGNLLIYSTNVEGECEMLH</sequence>
<reference evidence="2 3" key="1">
    <citation type="submission" date="2019-07" db="EMBL/GenBank/DDBJ databases">
        <title>Complete Genome Sequence of Leptotrichia trevisanii Strain JMUB3870.</title>
        <authorList>
            <person name="Watanabe S."/>
            <person name="Cui L."/>
        </authorList>
    </citation>
    <scope>NUCLEOTIDE SEQUENCE [LARGE SCALE GENOMIC DNA]</scope>
    <source>
        <strain evidence="2 3">JMUB3870</strain>
    </source>
</reference>
<accession>A0A510K274</accession>
<evidence type="ECO:0000313" key="2">
    <source>
        <dbReference type="EMBL" id="BBM45327.1"/>
    </source>
</evidence>
<dbReference type="Proteomes" id="UP000422644">
    <property type="component" value="Chromosome"/>
</dbReference>
<proteinExistence type="predicted"/>
<gene>
    <name evidence="2" type="ORF">JMUB3870_1446</name>
</gene>
<keyword evidence="1" id="KW-0732">Signal</keyword>
<feature type="signal peptide" evidence="1">
    <location>
        <begin position="1"/>
        <end position="18"/>
    </location>
</feature>
<evidence type="ECO:0000313" key="3">
    <source>
        <dbReference type="Proteomes" id="UP000422644"/>
    </source>
</evidence>
<feature type="chain" id="PRO_5021930284" evidence="1">
    <location>
        <begin position="19"/>
        <end position="116"/>
    </location>
</feature>
<organism evidence="2 3">
    <name type="scientific">Leptotrichia trevisanii</name>
    <dbReference type="NCBI Taxonomy" id="109328"/>
    <lineage>
        <taxon>Bacteria</taxon>
        <taxon>Fusobacteriati</taxon>
        <taxon>Fusobacteriota</taxon>
        <taxon>Fusobacteriia</taxon>
        <taxon>Fusobacteriales</taxon>
        <taxon>Leptotrichiaceae</taxon>
        <taxon>Leptotrichia</taxon>
    </lineage>
</organism>
<dbReference type="OrthoDB" id="81873at2"/>
<dbReference type="RefSeq" id="WP_155282810.1">
    <property type="nucleotide sequence ID" value="NZ_AP019831.1"/>
</dbReference>
<dbReference type="EMBL" id="AP019831">
    <property type="protein sequence ID" value="BBM45327.1"/>
    <property type="molecule type" value="Genomic_DNA"/>
</dbReference>
<keyword evidence="3" id="KW-1185">Reference proteome</keyword>
<name>A0A510K274_9FUSO</name>